<dbReference type="EMBL" id="CAUEEQ010004725">
    <property type="protein sequence ID" value="CAJ0927937.1"/>
    <property type="molecule type" value="Genomic_DNA"/>
</dbReference>
<feature type="compositionally biased region" description="Basic and acidic residues" evidence="1">
    <location>
        <begin position="510"/>
        <end position="523"/>
    </location>
</feature>
<dbReference type="Proteomes" id="UP001176940">
    <property type="component" value="Unassembled WGS sequence"/>
</dbReference>
<evidence type="ECO:0000313" key="3">
    <source>
        <dbReference type="Proteomes" id="UP001176940"/>
    </source>
</evidence>
<reference evidence="2" key="1">
    <citation type="submission" date="2023-07" db="EMBL/GenBank/DDBJ databases">
        <authorList>
            <person name="Stuckert A."/>
        </authorList>
    </citation>
    <scope>NUCLEOTIDE SEQUENCE</scope>
</reference>
<dbReference type="InterPro" id="IPR036397">
    <property type="entry name" value="RNaseH_sf"/>
</dbReference>
<name>A0ABN9KXF5_9NEOB</name>
<accession>A0ABN9KXF5</accession>
<feature type="compositionally biased region" description="Polar residues" evidence="1">
    <location>
        <begin position="20"/>
        <end position="29"/>
    </location>
</feature>
<proteinExistence type="predicted"/>
<dbReference type="Gene3D" id="3.30.420.10">
    <property type="entry name" value="Ribonuclease H-like superfamily/Ribonuclease H"/>
    <property type="match status" value="1"/>
</dbReference>
<evidence type="ECO:0000256" key="1">
    <source>
        <dbReference type="SAM" id="MobiDB-lite"/>
    </source>
</evidence>
<dbReference type="PANTHER" id="PTHR21301:SF12">
    <property type="match status" value="1"/>
</dbReference>
<sequence>MSTDVATNPRPGGLHLGPTSGPQPNTQPRDLTPKGGTPHFHLFFRTTQETTKKEKRTRRGHGFRKKERSTTHDSLSGTWPLLVNISSKTLGISEHNALQKGLSYCPAKNLNTFELEMDLCRFFRRLRLKAYFADNSQSSTTRPEPDNNPKLLSAASLGLRSKSLFRPPNGSHALEAFIGFVNKSFSELCNNVDRGLLHYPPNLSPIDRQALKSLQDDCDLVIKPADKWGAIVVMYKSYFIQEIQRQLHYSTIYTELSRGPTQQIRKLITEVLSKYTDLGVLDIKTCEFLTKNHPITPVFYILPKIHKNLEQPLGRPIVASTEYILSPLSIFLEKILTPLIRRTPSFIIDTGDFLNTIRTLHTIPSDALLVSFDVRDLYTSIPHVEGINSVQKMLSNSGMDSDQISPRCYLKKEKKTLYYTYPGAVPLLVSHGSGAAVLCSALLRAEDSTAVRRRRKGQRPGACALQYFVCPQQGRAKYACAGAVAEDQKRTSWKEDGRRRSGPETPIRPDQQRDRPWDNDPKHTSRLCKGYLTKKESDGVLRQMTWPPQSPDLNPIEMVWGELDHRVKAKGPTSAKHLWELLQDCWKTIPGDYLLKLIKRLPRVCKAVIKAKGGYFEEPRI</sequence>
<gene>
    <name evidence="2" type="ORF">RIMI_LOCUS3204710</name>
</gene>
<organism evidence="2 3">
    <name type="scientific">Ranitomeya imitator</name>
    <name type="common">mimic poison frog</name>
    <dbReference type="NCBI Taxonomy" id="111125"/>
    <lineage>
        <taxon>Eukaryota</taxon>
        <taxon>Metazoa</taxon>
        <taxon>Chordata</taxon>
        <taxon>Craniata</taxon>
        <taxon>Vertebrata</taxon>
        <taxon>Euteleostomi</taxon>
        <taxon>Amphibia</taxon>
        <taxon>Batrachia</taxon>
        <taxon>Anura</taxon>
        <taxon>Neobatrachia</taxon>
        <taxon>Hyloidea</taxon>
        <taxon>Dendrobatidae</taxon>
        <taxon>Dendrobatinae</taxon>
        <taxon>Ranitomeya</taxon>
    </lineage>
</organism>
<protein>
    <recommendedName>
        <fullName evidence="4">Reverse transcriptase domain-containing protein</fullName>
    </recommendedName>
</protein>
<dbReference type="PANTHER" id="PTHR21301">
    <property type="entry name" value="REVERSE TRANSCRIPTASE"/>
    <property type="match status" value="1"/>
</dbReference>
<keyword evidence="3" id="KW-1185">Reference proteome</keyword>
<feature type="region of interest" description="Disordered" evidence="1">
    <location>
        <begin position="1"/>
        <end position="74"/>
    </location>
</feature>
<evidence type="ECO:0008006" key="4">
    <source>
        <dbReference type="Google" id="ProtNLM"/>
    </source>
</evidence>
<comment type="caution">
    <text evidence="2">The sequence shown here is derived from an EMBL/GenBank/DDBJ whole genome shotgun (WGS) entry which is preliminary data.</text>
</comment>
<feature type="region of interest" description="Disordered" evidence="1">
    <location>
        <begin position="489"/>
        <end position="525"/>
    </location>
</feature>
<feature type="compositionally biased region" description="Basic and acidic residues" evidence="1">
    <location>
        <begin position="489"/>
        <end position="502"/>
    </location>
</feature>
<evidence type="ECO:0000313" key="2">
    <source>
        <dbReference type="EMBL" id="CAJ0927937.1"/>
    </source>
</evidence>
<feature type="compositionally biased region" description="Basic residues" evidence="1">
    <location>
        <begin position="53"/>
        <end position="67"/>
    </location>
</feature>